<dbReference type="Gene3D" id="1.10.8.10">
    <property type="entry name" value="DNA helicase RuvA subunit, C-terminal domain"/>
    <property type="match status" value="1"/>
</dbReference>
<feature type="domain" description="CUE" evidence="14">
    <location>
        <begin position="466"/>
        <end position="508"/>
    </location>
</feature>
<dbReference type="CDD" id="cd14421">
    <property type="entry name" value="CUE_AMFR"/>
    <property type="match status" value="1"/>
</dbReference>
<dbReference type="Gene3D" id="3.30.40.10">
    <property type="entry name" value="Zinc/RING finger domain, C3HC4 (zinc finger)"/>
    <property type="match status" value="1"/>
</dbReference>
<dbReference type="InterPro" id="IPR003892">
    <property type="entry name" value="CUE"/>
</dbReference>
<dbReference type="Pfam" id="PF25563">
    <property type="entry name" value="TPR_SYVN1_N"/>
    <property type="match status" value="1"/>
</dbReference>
<evidence type="ECO:0000256" key="7">
    <source>
        <dbReference type="ARBA" id="ARBA00022833"/>
    </source>
</evidence>
<evidence type="ECO:0000256" key="6">
    <source>
        <dbReference type="ARBA" id="ARBA00022771"/>
    </source>
</evidence>
<keyword evidence="7" id="KW-0862">Zinc</keyword>
<feature type="compositionally biased region" description="Polar residues" evidence="11">
    <location>
        <begin position="513"/>
        <end position="533"/>
    </location>
</feature>
<dbReference type="GO" id="GO:0008270">
    <property type="term" value="F:zinc ion binding"/>
    <property type="evidence" value="ECO:0007669"/>
    <property type="project" value="UniProtKB-KW"/>
</dbReference>
<dbReference type="SUPFAM" id="SSF57850">
    <property type="entry name" value="RING/U-box"/>
    <property type="match status" value="1"/>
</dbReference>
<dbReference type="InterPro" id="IPR013083">
    <property type="entry name" value="Znf_RING/FYVE/PHD"/>
</dbReference>
<keyword evidence="6 10" id="KW-0863">Zinc-finger</keyword>
<dbReference type="GO" id="GO:0070936">
    <property type="term" value="P:protein K48-linked ubiquitination"/>
    <property type="evidence" value="ECO:0007669"/>
    <property type="project" value="TreeGrafter"/>
</dbReference>
<keyword evidence="9 12" id="KW-0472">Membrane</keyword>
<evidence type="ECO:0000256" key="5">
    <source>
        <dbReference type="ARBA" id="ARBA00022723"/>
    </source>
</evidence>
<dbReference type="GO" id="GO:0043130">
    <property type="term" value="F:ubiquitin binding"/>
    <property type="evidence" value="ECO:0007669"/>
    <property type="project" value="InterPro"/>
</dbReference>
<dbReference type="InterPro" id="IPR001841">
    <property type="entry name" value="Znf_RING"/>
</dbReference>
<dbReference type="GO" id="GO:0016020">
    <property type="term" value="C:membrane"/>
    <property type="evidence" value="ECO:0007669"/>
    <property type="project" value="UniProtKB-SubCell"/>
</dbReference>
<feature type="compositionally biased region" description="Basic and acidic residues" evidence="11">
    <location>
        <begin position="662"/>
        <end position="672"/>
    </location>
</feature>
<dbReference type="InterPro" id="IPR057992">
    <property type="entry name" value="TPR_SYVN1_N"/>
</dbReference>
<dbReference type="FunFam" id="3.30.40.10:FF:000259">
    <property type="entry name" value="E3 ubiquitin protein ligase RIN2"/>
    <property type="match status" value="1"/>
</dbReference>
<protein>
    <submittedName>
        <fullName evidence="15">Putative E3 ubiquitin-protein ligase AMFR</fullName>
    </submittedName>
</protein>
<dbReference type="PROSITE" id="PS51140">
    <property type="entry name" value="CUE"/>
    <property type="match status" value="1"/>
</dbReference>
<evidence type="ECO:0000256" key="4">
    <source>
        <dbReference type="ARBA" id="ARBA00022692"/>
    </source>
</evidence>
<accession>A0A2G8JRH7</accession>
<feature type="transmembrane region" description="Helical" evidence="12">
    <location>
        <begin position="12"/>
        <end position="31"/>
    </location>
</feature>
<evidence type="ECO:0000256" key="12">
    <source>
        <dbReference type="SAM" id="Phobius"/>
    </source>
</evidence>
<evidence type="ECO:0000256" key="9">
    <source>
        <dbReference type="ARBA" id="ARBA00023136"/>
    </source>
</evidence>
<feature type="transmembrane region" description="Helical" evidence="12">
    <location>
        <begin position="87"/>
        <end position="107"/>
    </location>
</feature>
<keyword evidence="16" id="KW-1185">Reference proteome</keyword>
<dbReference type="CDD" id="cd16455">
    <property type="entry name" value="RING-H2_AMFR"/>
    <property type="match status" value="1"/>
</dbReference>
<dbReference type="AlphaFoldDB" id="A0A2G8JRH7"/>
<comment type="subcellular location">
    <subcellularLocation>
        <location evidence="1">Membrane</location>
        <topology evidence="1">Multi-pass membrane protein</topology>
    </subcellularLocation>
</comment>
<comment type="caution">
    <text evidence="15">The sequence shown here is derived from an EMBL/GenBank/DDBJ whole genome shotgun (WGS) entry which is preliminary data.</text>
</comment>
<feature type="region of interest" description="Disordered" evidence="11">
    <location>
        <begin position="651"/>
        <end position="694"/>
    </location>
</feature>
<dbReference type="InterPro" id="IPR040675">
    <property type="entry name" value="AMFR_Ube2g2-bd"/>
</dbReference>
<gene>
    <name evidence="15" type="ORF">BSL78_24798</name>
</gene>
<feature type="transmembrane region" description="Helical" evidence="12">
    <location>
        <begin position="220"/>
        <end position="240"/>
    </location>
</feature>
<feature type="compositionally biased region" description="Polar residues" evidence="11">
    <location>
        <begin position="563"/>
        <end position="575"/>
    </location>
</feature>
<dbReference type="EMBL" id="MRZV01001368">
    <property type="protein sequence ID" value="PIK38366.1"/>
    <property type="molecule type" value="Genomic_DNA"/>
</dbReference>
<evidence type="ECO:0000259" key="14">
    <source>
        <dbReference type="PROSITE" id="PS51140"/>
    </source>
</evidence>
<evidence type="ECO:0000256" key="11">
    <source>
        <dbReference type="SAM" id="MobiDB-lite"/>
    </source>
</evidence>
<dbReference type="Pfam" id="PF18442">
    <property type="entry name" value="G2BR"/>
    <property type="match status" value="1"/>
</dbReference>
<feature type="transmembrane region" description="Helical" evidence="12">
    <location>
        <begin position="127"/>
        <end position="144"/>
    </location>
</feature>
<feature type="region of interest" description="Disordered" evidence="11">
    <location>
        <begin position="513"/>
        <end position="619"/>
    </location>
</feature>
<dbReference type="GO" id="GO:0005829">
    <property type="term" value="C:cytosol"/>
    <property type="evidence" value="ECO:0007669"/>
    <property type="project" value="TreeGrafter"/>
</dbReference>
<dbReference type="SMART" id="SM00184">
    <property type="entry name" value="RING"/>
    <property type="match status" value="1"/>
</dbReference>
<sequence length="715" mass="81065">MPLLILHPVPPLPPLPTYFAVTFLTLLWSVLQAREDISVFEQSGIAVMTASDVDPSLQTLNLTHLFAIHEEDYVLLKYAKTMAHDSWSVLVLCNVAFCLLLVVGMALQWLIFGKLRDIERQHVRDKLWNFAFYKFIVVFGVLNVQTLEEMIFWVAWFATFAFLHAFAQLSKDRFEYLSFSPATTNATHVKVLALLASIFAVTSILGGLCLYVGHSYGWNLFLFMIAECALLAMRSLHVLLKYGIHLYDLRYEGVWERRGMIVYYTELLMELLVLGVDLLHHIHMLLWGNVFLSMASLVICLQIRFLYNEIQRRVQRHRNYRKVVHNMETRFSTASQDELRENDDDCAICWEEMKTARKLPCNHLFHDGCLRSWLEHETSCPTCRHPLNITRTEEETGRQAQVGNPPARPPRPPGLPTRVVPGNNRRGGHFFHFDGSLIASWMPSFSVEVTHANAVRRIQIANRNSQLNNMANLVVQMFPRVSHETAMNDLRITRSVELTVENILEGRLMETNVPQANPSSSDGVTSNPNSPASPDSEEESYSHLLRPPNSSDTAEGSLIVQDHSATSSTWHQVTDSGDESRNNTPQSDNSSVNVPSYSQASSGTNSYGSSAARFSKSSEERQSMLLTRKERLLQEARRKYAESQLEIPVEDIPESSGGAVHHSFDQSEELKSENNSNETSCARGEVDVEPQPEDELVRRRNAVLAATLRRLNQHS</sequence>
<comment type="pathway">
    <text evidence="2">Protein modification; protein ubiquitination.</text>
</comment>
<dbReference type="Pfam" id="PF13639">
    <property type="entry name" value="zf-RING_2"/>
    <property type="match status" value="1"/>
</dbReference>
<dbReference type="GO" id="GO:0061630">
    <property type="term" value="F:ubiquitin protein ligase activity"/>
    <property type="evidence" value="ECO:0007669"/>
    <property type="project" value="TreeGrafter"/>
</dbReference>
<feature type="transmembrane region" description="Helical" evidence="12">
    <location>
        <begin position="286"/>
        <end position="307"/>
    </location>
</feature>
<keyword evidence="8 12" id="KW-1133">Transmembrane helix</keyword>
<dbReference type="OrthoDB" id="3824970at2759"/>
<evidence type="ECO:0000256" key="2">
    <source>
        <dbReference type="ARBA" id="ARBA00004906"/>
    </source>
</evidence>
<keyword evidence="4 12" id="KW-0812">Transmembrane</keyword>
<proteinExistence type="predicted"/>
<dbReference type="GO" id="GO:0000151">
    <property type="term" value="C:ubiquitin ligase complex"/>
    <property type="evidence" value="ECO:0007669"/>
    <property type="project" value="TreeGrafter"/>
</dbReference>
<evidence type="ECO:0000256" key="1">
    <source>
        <dbReference type="ARBA" id="ARBA00004141"/>
    </source>
</evidence>
<evidence type="ECO:0000256" key="8">
    <source>
        <dbReference type="ARBA" id="ARBA00022989"/>
    </source>
</evidence>
<feature type="compositionally biased region" description="Polar residues" evidence="11">
    <location>
        <begin position="582"/>
        <end position="609"/>
    </location>
</feature>
<dbReference type="Proteomes" id="UP000230750">
    <property type="component" value="Unassembled WGS sequence"/>
</dbReference>
<dbReference type="SMART" id="SM00546">
    <property type="entry name" value="CUE"/>
    <property type="match status" value="1"/>
</dbReference>
<feature type="transmembrane region" description="Helical" evidence="12">
    <location>
        <begin position="191"/>
        <end position="214"/>
    </location>
</feature>
<evidence type="ECO:0000256" key="10">
    <source>
        <dbReference type="PROSITE-ProRule" id="PRU00175"/>
    </source>
</evidence>
<evidence type="ECO:0000313" key="16">
    <source>
        <dbReference type="Proteomes" id="UP000230750"/>
    </source>
</evidence>
<feature type="transmembrane region" description="Helical" evidence="12">
    <location>
        <begin position="261"/>
        <end position="280"/>
    </location>
</feature>
<feature type="region of interest" description="Disordered" evidence="11">
    <location>
        <begin position="392"/>
        <end position="414"/>
    </location>
</feature>
<reference evidence="15 16" key="1">
    <citation type="journal article" date="2017" name="PLoS Biol.">
        <title>The sea cucumber genome provides insights into morphological evolution and visceral regeneration.</title>
        <authorList>
            <person name="Zhang X."/>
            <person name="Sun L."/>
            <person name="Yuan J."/>
            <person name="Sun Y."/>
            <person name="Gao Y."/>
            <person name="Zhang L."/>
            <person name="Li S."/>
            <person name="Dai H."/>
            <person name="Hamel J.F."/>
            <person name="Liu C."/>
            <person name="Yu Y."/>
            <person name="Liu S."/>
            <person name="Lin W."/>
            <person name="Guo K."/>
            <person name="Jin S."/>
            <person name="Xu P."/>
            <person name="Storey K.B."/>
            <person name="Huan P."/>
            <person name="Zhang T."/>
            <person name="Zhou Y."/>
            <person name="Zhang J."/>
            <person name="Lin C."/>
            <person name="Li X."/>
            <person name="Xing L."/>
            <person name="Huo D."/>
            <person name="Sun M."/>
            <person name="Wang L."/>
            <person name="Mercier A."/>
            <person name="Li F."/>
            <person name="Yang H."/>
            <person name="Xiang J."/>
        </authorList>
    </citation>
    <scope>NUCLEOTIDE SEQUENCE [LARGE SCALE GENOMIC DNA]</scope>
    <source>
        <strain evidence="15">Shaxun</strain>
        <tissue evidence="15">Muscle</tissue>
    </source>
</reference>
<dbReference type="GO" id="GO:0006511">
    <property type="term" value="P:ubiquitin-dependent protein catabolic process"/>
    <property type="evidence" value="ECO:0007669"/>
    <property type="project" value="TreeGrafter"/>
</dbReference>
<keyword evidence="5" id="KW-0479">Metal-binding</keyword>
<dbReference type="PANTHER" id="PTHR15067:SF5">
    <property type="entry name" value="E3 UBIQUITIN-PROTEIN LIGASE AMFR"/>
    <property type="match status" value="1"/>
</dbReference>
<name>A0A2G8JRH7_STIJA</name>
<evidence type="ECO:0000256" key="3">
    <source>
        <dbReference type="ARBA" id="ARBA00022679"/>
    </source>
</evidence>
<dbReference type="PANTHER" id="PTHR15067">
    <property type="entry name" value="E3 UBIQUITIN-PROTEIN LIGASE RNF8"/>
    <property type="match status" value="1"/>
</dbReference>
<evidence type="ECO:0000313" key="15">
    <source>
        <dbReference type="EMBL" id="PIK38366.1"/>
    </source>
</evidence>
<evidence type="ECO:0000259" key="13">
    <source>
        <dbReference type="PROSITE" id="PS50089"/>
    </source>
</evidence>
<dbReference type="GO" id="GO:0005783">
    <property type="term" value="C:endoplasmic reticulum"/>
    <property type="evidence" value="ECO:0007669"/>
    <property type="project" value="TreeGrafter"/>
</dbReference>
<feature type="domain" description="RING-type" evidence="13">
    <location>
        <begin position="346"/>
        <end position="384"/>
    </location>
</feature>
<dbReference type="Pfam" id="PF02845">
    <property type="entry name" value="CUE"/>
    <property type="match status" value="1"/>
</dbReference>
<dbReference type="GO" id="GO:0030968">
    <property type="term" value="P:endoplasmic reticulum unfolded protein response"/>
    <property type="evidence" value="ECO:0007669"/>
    <property type="project" value="TreeGrafter"/>
</dbReference>
<organism evidence="15 16">
    <name type="scientific">Stichopus japonicus</name>
    <name type="common">Sea cucumber</name>
    <dbReference type="NCBI Taxonomy" id="307972"/>
    <lineage>
        <taxon>Eukaryota</taxon>
        <taxon>Metazoa</taxon>
        <taxon>Echinodermata</taxon>
        <taxon>Eleutherozoa</taxon>
        <taxon>Echinozoa</taxon>
        <taxon>Holothuroidea</taxon>
        <taxon>Aspidochirotacea</taxon>
        <taxon>Aspidochirotida</taxon>
        <taxon>Stichopodidae</taxon>
        <taxon>Apostichopus</taxon>
    </lineage>
</organism>
<dbReference type="PROSITE" id="PS50089">
    <property type="entry name" value="ZF_RING_2"/>
    <property type="match status" value="1"/>
</dbReference>
<feature type="transmembrane region" description="Helical" evidence="12">
    <location>
        <begin position="150"/>
        <end position="170"/>
    </location>
</feature>
<keyword evidence="3" id="KW-0808">Transferase</keyword>
<dbReference type="STRING" id="307972.A0A2G8JRH7"/>